<keyword evidence="4" id="KW-0804">Transcription</keyword>
<dbReference type="EMBL" id="JACHJJ010000001">
    <property type="protein sequence ID" value="MBB5961404.1"/>
    <property type="molecule type" value="Genomic_DNA"/>
</dbReference>
<dbReference type="RefSeq" id="WP_221473095.1">
    <property type="nucleotide sequence ID" value="NZ_BAAAWZ010000001.1"/>
</dbReference>
<reference evidence="8 9" key="1">
    <citation type="submission" date="2020-08" db="EMBL/GenBank/DDBJ databases">
        <title>Genomic Encyclopedia of Type Strains, Phase III (KMG-III): the genomes of soil and plant-associated and newly described type strains.</title>
        <authorList>
            <person name="Whitman W."/>
        </authorList>
    </citation>
    <scope>NUCLEOTIDE SEQUENCE [LARGE SCALE GENOMIC DNA]</scope>
    <source>
        <strain evidence="8 9">CECT 3303</strain>
    </source>
</reference>
<dbReference type="PANTHER" id="PTHR30204:SF69">
    <property type="entry name" value="MERR-FAMILY TRANSCRIPTIONAL REGULATOR"/>
    <property type="match status" value="1"/>
</dbReference>
<evidence type="ECO:0000256" key="4">
    <source>
        <dbReference type="ARBA" id="ARBA00023163"/>
    </source>
</evidence>
<feature type="coiled-coil region" evidence="5">
    <location>
        <begin position="111"/>
        <end position="138"/>
    </location>
</feature>
<accession>A0A841CYL9</accession>
<comment type="caution">
    <text evidence="8">The sequence shown here is derived from an EMBL/GenBank/DDBJ whole genome shotgun (WGS) entry which is preliminary data.</text>
</comment>
<keyword evidence="5" id="KW-0175">Coiled coil</keyword>
<name>A0A841CYL9_PLAVE</name>
<proteinExistence type="predicted"/>
<dbReference type="SMART" id="SM00422">
    <property type="entry name" value="HTH_MERR"/>
    <property type="match status" value="1"/>
</dbReference>
<feature type="compositionally biased region" description="Gly residues" evidence="6">
    <location>
        <begin position="14"/>
        <end position="23"/>
    </location>
</feature>
<feature type="domain" description="HTH merR-type" evidence="7">
    <location>
        <begin position="27"/>
        <end position="96"/>
    </location>
</feature>
<evidence type="ECO:0000256" key="6">
    <source>
        <dbReference type="SAM" id="MobiDB-lite"/>
    </source>
</evidence>
<evidence type="ECO:0000256" key="3">
    <source>
        <dbReference type="ARBA" id="ARBA00023125"/>
    </source>
</evidence>
<dbReference type="PANTHER" id="PTHR30204">
    <property type="entry name" value="REDOX-CYCLING DRUG-SENSING TRANSCRIPTIONAL ACTIVATOR SOXR"/>
    <property type="match status" value="1"/>
</dbReference>
<dbReference type="GO" id="GO:0003700">
    <property type="term" value="F:DNA-binding transcription factor activity"/>
    <property type="evidence" value="ECO:0007669"/>
    <property type="project" value="InterPro"/>
</dbReference>
<feature type="region of interest" description="Disordered" evidence="6">
    <location>
        <begin position="1"/>
        <end position="23"/>
    </location>
</feature>
<dbReference type="Pfam" id="PF13411">
    <property type="entry name" value="MerR_1"/>
    <property type="match status" value="1"/>
</dbReference>
<gene>
    <name evidence="8" type="ORF">FHS22_000642</name>
</gene>
<evidence type="ECO:0000256" key="2">
    <source>
        <dbReference type="ARBA" id="ARBA00023015"/>
    </source>
</evidence>
<keyword evidence="9" id="KW-1185">Reference proteome</keyword>
<evidence type="ECO:0000259" key="7">
    <source>
        <dbReference type="PROSITE" id="PS50937"/>
    </source>
</evidence>
<dbReference type="PROSITE" id="PS50937">
    <property type="entry name" value="HTH_MERR_2"/>
    <property type="match status" value="1"/>
</dbReference>
<dbReference type="Proteomes" id="UP000562352">
    <property type="component" value="Unassembled WGS sequence"/>
</dbReference>
<organism evidence="8 9">
    <name type="scientific">Planomonospora venezuelensis</name>
    <dbReference type="NCBI Taxonomy" id="1999"/>
    <lineage>
        <taxon>Bacteria</taxon>
        <taxon>Bacillati</taxon>
        <taxon>Actinomycetota</taxon>
        <taxon>Actinomycetes</taxon>
        <taxon>Streptosporangiales</taxon>
        <taxon>Streptosporangiaceae</taxon>
        <taxon>Planomonospora</taxon>
    </lineage>
</organism>
<dbReference type="Gene3D" id="1.10.1660.10">
    <property type="match status" value="1"/>
</dbReference>
<dbReference type="InterPro" id="IPR009061">
    <property type="entry name" value="DNA-bd_dom_put_sf"/>
</dbReference>
<dbReference type="SUPFAM" id="SSF46955">
    <property type="entry name" value="Putative DNA-binding domain"/>
    <property type="match status" value="1"/>
</dbReference>
<evidence type="ECO:0000256" key="1">
    <source>
        <dbReference type="ARBA" id="ARBA00022491"/>
    </source>
</evidence>
<dbReference type="GO" id="GO:0003677">
    <property type="term" value="F:DNA binding"/>
    <property type="evidence" value="ECO:0007669"/>
    <property type="project" value="UniProtKB-KW"/>
</dbReference>
<dbReference type="InterPro" id="IPR047057">
    <property type="entry name" value="MerR_fam"/>
</dbReference>
<evidence type="ECO:0000313" key="8">
    <source>
        <dbReference type="EMBL" id="MBB5961404.1"/>
    </source>
</evidence>
<keyword evidence="3 8" id="KW-0238">DNA-binding</keyword>
<evidence type="ECO:0000256" key="5">
    <source>
        <dbReference type="SAM" id="Coils"/>
    </source>
</evidence>
<dbReference type="InterPro" id="IPR000551">
    <property type="entry name" value="MerR-type_HTH_dom"/>
</dbReference>
<dbReference type="AlphaFoldDB" id="A0A841CYL9"/>
<dbReference type="PRINTS" id="PR00040">
    <property type="entry name" value="HTHMERR"/>
</dbReference>
<protein>
    <submittedName>
        <fullName evidence="8">DNA-binding transcriptional MerR regulator</fullName>
    </submittedName>
</protein>
<sequence length="175" mass="18532">MERAPAERTPPTGDRGGSAGGVVTGGWLRTGEVAEAAGVNAQTLRYYHRRGLLREPLRSNGGHRLYPPETVVALRVIKTAQRLGFTLDEVADLVEAGGHGRGRGRTDGGLQARAAAKLAEVEQKIADLRTIRRTLLQAVEAGCDDLEACAASPCCPLPFADLAAARAARPGRTDR</sequence>
<evidence type="ECO:0000313" key="9">
    <source>
        <dbReference type="Proteomes" id="UP000562352"/>
    </source>
</evidence>
<keyword evidence="2" id="KW-0805">Transcription regulation</keyword>
<keyword evidence="1" id="KW-0678">Repressor</keyword>